<dbReference type="Gene3D" id="2.60.40.10">
    <property type="entry name" value="Immunoglobulins"/>
    <property type="match status" value="2"/>
</dbReference>
<gene>
    <name evidence="8" type="ORF">DR999_PMT20415</name>
</gene>
<keyword evidence="2" id="KW-1064">Adaptive immunity</keyword>
<dbReference type="SMART" id="SM00406">
    <property type="entry name" value="IGv"/>
    <property type="match status" value="2"/>
</dbReference>
<dbReference type="Pfam" id="PF07686">
    <property type="entry name" value="V-set"/>
    <property type="match status" value="2"/>
</dbReference>
<dbReference type="InterPro" id="IPR013106">
    <property type="entry name" value="Ig_V-set"/>
</dbReference>
<dbReference type="InterPro" id="IPR051287">
    <property type="entry name" value="TCR_variable_region"/>
</dbReference>
<dbReference type="Proteomes" id="UP000297703">
    <property type="component" value="Unassembled WGS sequence"/>
</dbReference>
<evidence type="ECO:0000256" key="6">
    <source>
        <dbReference type="SAM" id="SignalP"/>
    </source>
</evidence>
<feature type="domain" description="Ig-like" evidence="7">
    <location>
        <begin position="133"/>
        <end position="215"/>
    </location>
</feature>
<reference evidence="8 9" key="1">
    <citation type="submission" date="2019-04" db="EMBL/GenBank/DDBJ databases">
        <title>Draft genome of the big-headed turtle Platysternon megacephalum.</title>
        <authorList>
            <person name="Gong S."/>
        </authorList>
    </citation>
    <scope>NUCLEOTIDE SEQUENCE [LARGE SCALE GENOMIC DNA]</scope>
    <source>
        <strain evidence="8">DO16091913</strain>
        <tissue evidence="8">Muscle</tissue>
    </source>
</reference>
<dbReference type="SUPFAM" id="SSF48726">
    <property type="entry name" value="Immunoglobulin"/>
    <property type="match status" value="2"/>
</dbReference>
<evidence type="ECO:0000256" key="4">
    <source>
        <dbReference type="ARBA" id="ARBA00023319"/>
    </source>
</evidence>
<evidence type="ECO:0000313" key="9">
    <source>
        <dbReference type="Proteomes" id="UP000297703"/>
    </source>
</evidence>
<dbReference type="InterPro" id="IPR036179">
    <property type="entry name" value="Ig-like_dom_sf"/>
</dbReference>
<dbReference type="GO" id="GO:0042101">
    <property type="term" value="C:T cell receptor complex"/>
    <property type="evidence" value="ECO:0007669"/>
    <property type="project" value="UniProtKB-KW"/>
</dbReference>
<reference evidence="8 9" key="2">
    <citation type="submission" date="2019-04" db="EMBL/GenBank/DDBJ databases">
        <title>The genome sequence of big-headed turtle.</title>
        <authorList>
            <person name="Gong S."/>
        </authorList>
    </citation>
    <scope>NUCLEOTIDE SEQUENCE [LARGE SCALE GENOMIC DNA]</scope>
    <source>
        <strain evidence="8">DO16091913</strain>
        <tissue evidence="8">Muscle</tissue>
    </source>
</reference>
<feature type="signal peptide" evidence="6">
    <location>
        <begin position="1"/>
        <end position="18"/>
    </location>
</feature>
<dbReference type="EMBL" id="QXTE01000465">
    <property type="protein sequence ID" value="TFJ97735.1"/>
    <property type="molecule type" value="Genomic_DNA"/>
</dbReference>
<dbReference type="SMART" id="SM00409">
    <property type="entry name" value="IG"/>
    <property type="match status" value="2"/>
</dbReference>
<accession>A0A4D9DJR4</accession>
<dbReference type="InterPro" id="IPR003599">
    <property type="entry name" value="Ig_sub"/>
</dbReference>
<evidence type="ECO:0000256" key="5">
    <source>
        <dbReference type="ARBA" id="ARBA00043266"/>
    </source>
</evidence>
<dbReference type="PROSITE" id="PS50835">
    <property type="entry name" value="IG_LIKE"/>
    <property type="match status" value="2"/>
</dbReference>
<dbReference type="CDD" id="cd00099">
    <property type="entry name" value="IgV"/>
    <property type="match status" value="1"/>
</dbReference>
<dbReference type="InterPro" id="IPR007110">
    <property type="entry name" value="Ig-like_dom"/>
</dbReference>
<evidence type="ECO:0000256" key="2">
    <source>
        <dbReference type="ARBA" id="ARBA00023130"/>
    </source>
</evidence>
<dbReference type="OrthoDB" id="9945861at2759"/>
<name>A0A4D9DJR4_9SAUR</name>
<protein>
    <submittedName>
        <fullName evidence="8">Sodium/hydrogen exchanger 5</fullName>
    </submittedName>
</protein>
<keyword evidence="3" id="KW-0675">Receptor</keyword>
<dbReference type="PANTHER" id="PTHR19367:SF45">
    <property type="entry name" value="IG-LIKE DOMAIN-CONTAINING PROTEIN"/>
    <property type="match status" value="1"/>
</dbReference>
<dbReference type="GO" id="GO:0002250">
    <property type="term" value="P:adaptive immune response"/>
    <property type="evidence" value="ECO:0007669"/>
    <property type="project" value="UniProtKB-KW"/>
</dbReference>
<organism evidence="8 9">
    <name type="scientific">Platysternon megacephalum</name>
    <name type="common">big-headed turtle</name>
    <dbReference type="NCBI Taxonomy" id="55544"/>
    <lineage>
        <taxon>Eukaryota</taxon>
        <taxon>Metazoa</taxon>
        <taxon>Chordata</taxon>
        <taxon>Craniata</taxon>
        <taxon>Vertebrata</taxon>
        <taxon>Euteleostomi</taxon>
        <taxon>Archelosauria</taxon>
        <taxon>Testudinata</taxon>
        <taxon>Testudines</taxon>
        <taxon>Cryptodira</taxon>
        <taxon>Durocryptodira</taxon>
        <taxon>Testudinoidea</taxon>
        <taxon>Platysternidae</taxon>
        <taxon>Platysternon</taxon>
    </lineage>
</organism>
<evidence type="ECO:0000259" key="7">
    <source>
        <dbReference type="PROSITE" id="PS50835"/>
    </source>
</evidence>
<keyword evidence="5" id="KW-1279">T cell receptor</keyword>
<sequence>MPALRLVLILTLNWSAVGSDVVLEQGAQALAVREGEEVTFQCGVKGGEMSSYWMYWYRKGQRGPLTWIYREGDHYGEGFQGRFVGKVDSANNRFTLRILSAELRDRAVYYCASSPHGPVAGNSVTQIRASASAREGRPVKLNCQYSTTYTYYALGWYQQLPGQQPLFLLYRNERGNEYKPGSVASRFSSELSTDVKSFTLSIEGAQRADSAVYFCALWDPQCYRAPRAPDTNCRKGGGGLGKEGR</sequence>
<proteinExistence type="predicted"/>
<dbReference type="AlphaFoldDB" id="A0A4D9DJR4"/>
<evidence type="ECO:0000313" key="8">
    <source>
        <dbReference type="EMBL" id="TFJ97735.1"/>
    </source>
</evidence>
<keyword evidence="1 6" id="KW-0732">Signal</keyword>
<keyword evidence="4" id="KW-0393">Immunoglobulin domain</keyword>
<dbReference type="PANTHER" id="PTHR19367">
    <property type="entry name" value="T-CELL RECEPTOR ALPHA CHAIN V REGION"/>
    <property type="match status" value="1"/>
</dbReference>
<keyword evidence="9" id="KW-1185">Reference proteome</keyword>
<dbReference type="STRING" id="55544.A0A4D9DJR4"/>
<keyword evidence="5" id="KW-0391">Immunity</keyword>
<comment type="caution">
    <text evidence="8">The sequence shown here is derived from an EMBL/GenBank/DDBJ whole genome shotgun (WGS) entry which is preliminary data.</text>
</comment>
<dbReference type="InterPro" id="IPR013783">
    <property type="entry name" value="Ig-like_fold"/>
</dbReference>
<evidence type="ECO:0000256" key="1">
    <source>
        <dbReference type="ARBA" id="ARBA00022729"/>
    </source>
</evidence>
<feature type="domain" description="Ig-like" evidence="7">
    <location>
        <begin position="2"/>
        <end position="125"/>
    </location>
</feature>
<evidence type="ECO:0000256" key="3">
    <source>
        <dbReference type="ARBA" id="ARBA00023170"/>
    </source>
</evidence>
<feature type="chain" id="PRO_5020026414" evidence="6">
    <location>
        <begin position="19"/>
        <end position="245"/>
    </location>
</feature>